<feature type="transmembrane region" description="Helical" evidence="1">
    <location>
        <begin position="41"/>
        <end position="59"/>
    </location>
</feature>
<sequence length="157" mass="17762">MLSSAKQLQIPTKGVLEDKLNKPSRPIPAGLISYQQGQRRWIIAWLFFPACAFLIGGPKQQQILYYGRPRYLYSTSALGFILLQKLIGSIVESFPPEAPLTTFSHDILIIFFITTTHVQEFHDVMGDQQVGRRILPPILSTKQLDMPRKVTALIILV</sequence>
<dbReference type="AlphaFoldDB" id="A0A5N6IRF5"/>
<keyword evidence="1" id="KW-0812">Transmembrane</keyword>
<proteinExistence type="predicted"/>
<evidence type="ECO:0000256" key="1">
    <source>
        <dbReference type="SAM" id="Phobius"/>
    </source>
</evidence>
<accession>A0A5N6IRF5</accession>
<gene>
    <name evidence="2" type="ORF">BDV30DRAFT_251826</name>
</gene>
<reference evidence="2 3" key="1">
    <citation type="submission" date="2019-04" db="EMBL/GenBank/DDBJ databases">
        <title>Fungal friends and foes A comparative genomics study of 23 Aspergillus species from section Flavi.</title>
        <authorList>
            <consortium name="DOE Joint Genome Institute"/>
            <person name="Kjaerbolling I."/>
            <person name="Vesth T.C."/>
            <person name="Frisvad J.C."/>
            <person name="Nybo J.L."/>
            <person name="Theobald S."/>
            <person name="Kildgaard S."/>
            <person name="Petersen T.I."/>
            <person name="Kuo A."/>
            <person name="Sato A."/>
            <person name="Lyhne E.K."/>
            <person name="Kogle M.E."/>
            <person name="Wiebenga A."/>
            <person name="Kun R.S."/>
            <person name="Lubbers R.J."/>
            <person name="Makela M.R."/>
            <person name="Barry K."/>
            <person name="Chovatia M."/>
            <person name="Clum A."/>
            <person name="Daum C."/>
            <person name="Haridas S."/>
            <person name="He G."/>
            <person name="LaButti K."/>
            <person name="Lipzen A."/>
            <person name="Mondo S."/>
            <person name="Pangilinan J."/>
            <person name="Riley R."/>
            <person name="Salamov A."/>
            <person name="Simmons B.A."/>
            <person name="Magnuson J.K."/>
            <person name="Henrissat B."/>
            <person name="Mortensen U.H."/>
            <person name="Larsen T.O."/>
            <person name="De vries R.P."/>
            <person name="Grigoriev I.V."/>
            <person name="Machida M."/>
            <person name="Baker S.E."/>
            <person name="Andersen M.R."/>
        </authorList>
    </citation>
    <scope>NUCLEOTIDE SEQUENCE [LARGE SCALE GENOMIC DNA]</scope>
    <source>
        <strain evidence="2 3">CBS 117635</strain>
    </source>
</reference>
<evidence type="ECO:0000313" key="2">
    <source>
        <dbReference type="EMBL" id="KAB8268865.1"/>
    </source>
</evidence>
<keyword evidence="1" id="KW-1133">Transmembrane helix</keyword>
<protein>
    <submittedName>
        <fullName evidence="2">Uncharacterized protein</fullName>
    </submittedName>
</protein>
<organism evidence="2 3">
    <name type="scientific">Aspergillus minisclerotigenes</name>
    <dbReference type="NCBI Taxonomy" id="656917"/>
    <lineage>
        <taxon>Eukaryota</taxon>
        <taxon>Fungi</taxon>
        <taxon>Dikarya</taxon>
        <taxon>Ascomycota</taxon>
        <taxon>Pezizomycotina</taxon>
        <taxon>Eurotiomycetes</taxon>
        <taxon>Eurotiomycetidae</taxon>
        <taxon>Eurotiales</taxon>
        <taxon>Aspergillaceae</taxon>
        <taxon>Aspergillus</taxon>
        <taxon>Aspergillus subgen. Circumdati</taxon>
    </lineage>
</organism>
<keyword evidence="1" id="KW-0472">Membrane</keyword>
<keyword evidence="3" id="KW-1185">Reference proteome</keyword>
<dbReference type="EMBL" id="ML732858">
    <property type="protein sequence ID" value="KAB8268865.1"/>
    <property type="molecule type" value="Genomic_DNA"/>
</dbReference>
<evidence type="ECO:0000313" key="3">
    <source>
        <dbReference type="Proteomes" id="UP000326289"/>
    </source>
</evidence>
<dbReference type="Proteomes" id="UP000326289">
    <property type="component" value="Unassembled WGS sequence"/>
</dbReference>
<name>A0A5N6IRF5_9EURO</name>